<dbReference type="EMBL" id="VSSQ01095101">
    <property type="protein sequence ID" value="MPN39342.1"/>
    <property type="molecule type" value="Genomic_DNA"/>
</dbReference>
<evidence type="ECO:0000256" key="1">
    <source>
        <dbReference type="SAM" id="MobiDB-lite"/>
    </source>
</evidence>
<evidence type="ECO:0000313" key="2">
    <source>
        <dbReference type="EMBL" id="MPN39342.1"/>
    </source>
</evidence>
<sequence length="88" mass="9317">MWNHTQQAARRAVIVDHVAAEHRQTPRIGTGQTGQTGNQCGFAGAIGTEQAEELALFDRQADAVQGRQGAKALDHSIDGNGNGHGTTR</sequence>
<gene>
    <name evidence="2" type="ORF">SDC9_186870</name>
</gene>
<dbReference type="AlphaFoldDB" id="A0A645HLM6"/>
<organism evidence="2">
    <name type="scientific">bioreactor metagenome</name>
    <dbReference type="NCBI Taxonomy" id="1076179"/>
    <lineage>
        <taxon>unclassified sequences</taxon>
        <taxon>metagenomes</taxon>
        <taxon>ecological metagenomes</taxon>
    </lineage>
</organism>
<comment type="caution">
    <text evidence="2">The sequence shown here is derived from an EMBL/GenBank/DDBJ whole genome shotgun (WGS) entry which is preliminary data.</text>
</comment>
<accession>A0A645HLM6</accession>
<feature type="region of interest" description="Disordered" evidence="1">
    <location>
        <begin position="65"/>
        <end position="88"/>
    </location>
</feature>
<name>A0A645HLM6_9ZZZZ</name>
<reference evidence="2" key="1">
    <citation type="submission" date="2019-08" db="EMBL/GenBank/DDBJ databases">
        <authorList>
            <person name="Kucharzyk K."/>
            <person name="Murdoch R.W."/>
            <person name="Higgins S."/>
            <person name="Loffler F."/>
        </authorList>
    </citation>
    <scope>NUCLEOTIDE SEQUENCE</scope>
</reference>
<proteinExistence type="predicted"/>
<protein>
    <submittedName>
        <fullName evidence="2">Uncharacterized protein</fullName>
    </submittedName>
</protein>